<accession>A0A151SY00</accession>
<organism evidence="1 2">
    <name type="scientific">Cajanus cajan</name>
    <name type="common">Pigeon pea</name>
    <name type="synonym">Cajanus indicus</name>
    <dbReference type="NCBI Taxonomy" id="3821"/>
    <lineage>
        <taxon>Eukaryota</taxon>
        <taxon>Viridiplantae</taxon>
        <taxon>Streptophyta</taxon>
        <taxon>Embryophyta</taxon>
        <taxon>Tracheophyta</taxon>
        <taxon>Spermatophyta</taxon>
        <taxon>Magnoliopsida</taxon>
        <taxon>eudicotyledons</taxon>
        <taxon>Gunneridae</taxon>
        <taxon>Pentapetalae</taxon>
        <taxon>rosids</taxon>
        <taxon>fabids</taxon>
        <taxon>Fabales</taxon>
        <taxon>Fabaceae</taxon>
        <taxon>Papilionoideae</taxon>
        <taxon>50 kb inversion clade</taxon>
        <taxon>NPAAA clade</taxon>
        <taxon>indigoferoid/millettioid clade</taxon>
        <taxon>Phaseoleae</taxon>
        <taxon>Cajanus</taxon>
    </lineage>
</organism>
<feature type="non-terminal residue" evidence="1">
    <location>
        <position position="1"/>
    </location>
</feature>
<dbReference type="AlphaFoldDB" id="A0A151SY00"/>
<evidence type="ECO:0000313" key="1">
    <source>
        <dbReference type="EMBL" id="KYP59670.1"/>
    </source>
</evidence>
<keyword evidence="2" id="KW-1185">Reference proteome</keyword>
<dbReference type="EMBL" id="CM003612">
    <property type="protein sequence ID" value="KYP59670.1"/>
    <property type="molecule type" value="Genomic_DNA"/>
</dbReference>
<sequence length="70" mass="8119">RAKVHWMRDGDTNSKFFHVVDSTRKSLNKIFVLEGDDDIIKDSQERLCEVADSYFNKLFTSSSTEYKGVI</sequence>
<proteinExistence type="predicted"/>
<protein>
    <submittedName>
        <fullName evidence="1">Uncharacterized protein</fullName>
    </submittedName>
</protein>
<dbReference type="Gramene" id="C.cajan_14676.t">
    <property type="protein sequence ID" value="C.cajan_14676.t.cds1"/>
    <property type="gene ID" value="C.cajan_14676"/>
</dbReference>
<name>A0A151SY00_CAJCA</name>
<evidence type="ECO:0000313" key="2">
    <source>
        <dbReference type="Proteomes" id="UP000075243"/>
    </source>
</evidence>
<dbReference type="Proteomes" id="UP000075243">
    <property type="component" value="Chromosome 10"/>
</dbReference>
<gene>
    <name evidence="1" type="ORF">KK1_015107</name>
</gene>
<reference evidence="1 2" key="1">
    <citation type="journal article" date="2012" name="Nat. Biotechnol.">
        <title>Draft genome sequence of pigeonpea (Cajanus cajan), an orphan legume crop of resource-poor farmers.</title>
        <authorList>
            <person name="Varshney R.K."/>
            <person name="Chen W."/>
            <person name="Li Y."/>
            <person name="Bharti A.K."/>
            <person name="Saxena R.K."/>
            <person name="Schlueter J.A."/>
            <person name="Donoghue M.T."/>
            <person name="Azam S."/>
            <person name="Fan G."/>
            <person name="Whaley A.M."/>
            <person name="Farmer A.D."/>
            <person name="Sheridan J."/>
            <person name="Iwata A."/>
            <person name="Tuteja R."/>
            <person name="Penmetsa R.V."/>
            <person name="Wu W."/>
            <person name="Upadhyaya H.D."/>
            <person name="Yang S.P."/>
            <person name="Shah T."/>
            <person name="Saxena K.B."/>
            <person name="Michael T."/>
            <person name="McCombie W.R."/>
            <person name="Yang B."/>
            <person name="Zhang G."/>
            <person name="Yang H."/>
            <person name="Wang J."/>
            <person name="Spillane C."/>
            <person name="Cook D.R."/>
            <person name="May G.D."/>
            <person name="Xu X."/>
            <person name="Jackson S.A."/>
        </authorList>
    </citation>
    <scope>NUCLEOTIDE SEQUENCE [LARGE SCALE GENOMIC DNA]</scope>
    <source>
        <strain evidence="2">cv. Asha</strain>
    </source>
</reference>